<keyword evidence="2" id="KW-0732">Signal</keyword>
<dbReference type="CDD" id="cd11614">
    <property type="entry name" value="SAF_CpaB_FlgA_like"/>
    <property type="match status" value="1"/>
</dbReference>
<dbReference type="SMART" id="SM00858">
    <property type="entry name" value="SAF"/>
    <property type="match status" value="1"/>
</dbReference>
<keyword evidence="5" id="KW-0969">Cilium</keyword>
<dbReference type="PANTHER" id="PTHR36307:SF1">
    <property type="entry name" value="FLAGELLA BASAL BODY P-RING FORMATION PROTEIN FLGA"/>
    <property type="match status" value="1"/>
</dbReference>
<dbReference type="InterPro" id="IPR017585">
    <property type="entry name" value="SAF_FlgA"/>
</dbReference>
<reference evidence="5 6" key="1">
    <citation type="submission" date="2023-03" db="EMBL/GenBank/DDBJ databases">
        <title>Novel Species.</title>
        <authorList>
            <person name="Ma S."/>
        </authorList>
    </citation>
    <scope>NUCLEOTIDE SEQUENCE [LARGE SCALE GENOMIC DNA]</scope>
    <source>
        <strain evidence="5 6">B11</strain>
    </source>
</reference>
<keyword evidence="3" id="KW-0574">Periplasm</keyword>
<proteinExistence type="predicted"/>
<gene>
    <name evidence="5" type="primary">flgA</name>
    <name evidence="5" type="ORF">QBE54_00595</name>
</gene>
<name>A0ABZ2YEV1_9BACT</name>
<dbReference type="RefSeq" id="WP_369018421.1">
    <property type="nucleotide sequence ID" value="NZ_CP121689.1"/>
</dbReference>
<dbReference type="Gene3D" id="3.90.1210.10">
    <property type="entry name" value="Antifreeze-like/N-acetylneuraminic acid synthase C-terminal domain"/>
    <property type="match status" value="1"/>
</dbReference>
<sequence length="323" mass="36143">MRKEYFSVAIAIIAVFFLPVSLWGLTLEVYLEPQVSLSQENITLGDIARISYPLPEGEKVAELTELGMLSPSQPERVITAQEIYNRLCARGIPQLDYIYFSGAMECRVRLQGQWVSVVQLEGEIADEIRERFEFVKRLEVRLASPEQVFLPDGCEHRISLPTSFNPWGSITAQLDILSPEGEVVNKLPLRLEIQAFRNVVRARENLKRGEVIDASSVYVVEEVLDYRNFKALDDPTKVVGKVAKRNINQGELITPSSFEEEALVQRGDLVTMVARNGGITVTALGKARSDGALGEVIIVENLDSRKRVQGRVVGERMVEVAVK</sequence>
<dbReference type="NCBIfam" id="TIGR03170">
    <property type="entry name" value="flgA_cterm"/>
    <property type="match status" value="1"/>
</dbReference>
<dbReference type="InterPro" id="IPR039246">
    <property type="entry name" value="Flagellar_FlgA"/>
</dbReference>
<dbReference type="InterPro" id="IPR013974">
    <property type="entry name" value="SAF"/>
</dbReference>
<keyword evidence="5" id="KW-0966">Cell projection</keyword>
<evidence type="ECO:0000256" key="3">
    <source>
        <dbReference type="ARBA" id="ARBA00022764"/>
    </source>
</evidence>
<dbReference type="Proteomes" id="UP001461341">
    <property type="component" value="Chromosome"/>
</dbReference>
<keyword evidence="5" id="KW-0282">Flagellum</keyword>
<evidence type="ECO:0000259" key="4">
    <source>
        <dbReference type="SMART" id="SM00858"/>
    </source>
</evidence>
<dbReference type="Pfam" id="PF13144">
    <property type="entry name" value="ChapFlgA"/>
    <property type="match status" value="1"/>
</dbReference>
<dbReference type="PANTHER" id="PTHR36307">
    <property type="entry name" value="FLAGELLA BASAL BODY P-RING FORMATION PROTEIN FLGA"/>
    <property type="match status" value="1"/>
</dbReference>
<protein>
    <submittedName>
        <fullName evidence="5">Flagellar basal body P-ring formation chaperone FlgA</fullName>
    </submittedName>
</protein>
<comment type="subcellular location">
    <subcellularLocation>
        <location evidence="1">Periplasm</location>
    </subcellularLocation>
</comment>
<accession>A0ABZ2YEV1</accession>
<evidence type="ECO:0000313" key="6">
    <source>
        <dbReference type="Proteomes" id="UP001461341"/>
    </source>
</evidence>
<dbReference type="Gene3D" id="2.30.30.760">
    <property type="match status" value="1"/>
</dbReference>
<dbReference type="EMBL" id="CP121689">
    <property type="protein sequence ID" value="WZL76263.1"/>
    <property type="molecule type" value="Genomic_DNA"/>
</dbReference>
<organism evidence="5 6">
    <name type="scientific">Thermatribacter velox</name>
    <dbReference type="NCBI Taxonomy" id="3039681"/>
    <lineage>
        <taxon>Bacteria</taxon>
        <taxon>Pseudomonadati</taxon>
        <taxon>Atribacterota</taxon>
        <taxon>Atribacteria</taxon>
        <taxon>Atribacterales</taxon>
        <taxon>Thermatribacteraceae</taxon>
        <taxon>Thermatribacter</taxon>
    </lineage>
</organism>
<evidence type="ECO:0000313" key="5">
    <source>
        <dbReference type="EMBL" id="WZL76263.1"/>
    </source>
</evidence>
<evidence type="ECO:0000256" key="1">
    <source>
        <dbReference type="ARBA" id="ARBA00004418"/>
    </source>
</evidence>
<feature type="domain" description="SAF" evidence="4">
    <location>
        <begin position="197"/>
        <end position="259"/>
    </location>
</feature>
<keyword evidence="6" id="KW-1185">Reference proteome</keyword>
<evidence type="ECO:0000256" key="2">
    <source>
        <dbReference type="ARBA" id="ARBA00022729"/>
    </source>
</evidence>